<name>A0A1M4ZAF2_9HYPH</name>
<dbReference type="InterPro" id="IPR025557">
    <property type="entry name" value="DUF4282"/>
</dbReference>
<evidence type="ECO:0000256" key="1">
    <source>
        <dbReference type="SAM" id="MobiDB-lite"/>
    </source>
</evidence>
<feature type="compositionally biased region" description="Basic and acidic residues" evidence="1">
    <location>
        <begin position="220"/>
        <end position="232"/>
    </location>
</feature>
<gene>
    <name evidence="3" type="ORF">SAMN02745157_1762</name>
</gene>
<feature type="transmembrane region" description="Helical" evidence="2">
    <location>
        <begin position="52"/>
        <end position="81"/>
    </location>
</feature>
<evidence type="ECO:0000256" key="2">
    <source>
        <dbReference type="SAM" id="Phobius"/>
    </source>
</evidence>
<feature type="compositionally biased region" description="Basic and acidic residues" evidence="1">
    <location>
        <begin position="196"/>
        <end position="212"/>
    </location>
</feature>
<proteinExistence type="predicted"/>
<keyword evidence="2" id="KW-0812">Transmembrane</keyword>
<feature type="compositionally biased region" description="Basic and acidic residues" evidence="1">
    <location>
        <begin position="148"/>
        <end position="167"/>
    </location>
</feature>
<reference evidence="3 4" key="1">
    <citation type="submission" date="2016-11" db="EMBL/GenBank/DDBJ databases">
        <authorList>
            <person name="Jaros S."/>
            <person name="Januszkiewicz K."/>
            <person name="Wedrychowicz H."/>
        </authorList>
    </citation>
    <scope>NUCLEOTIDE SEQUENCE [LARGE SCALE GENOMIC DNA]</scope>
    <source>
        <strain evidence="3 4">DSM 19436</strain>
    </source>
</reference>
<dbReference type="Pfam" id="PF14110">
    <property type="entry name" value="DUF4282"/>
    <property type="match status" value="1"/>
</dbReference>
<keyword evidence="4" id="KW-1185">Reference proteome</keyword>
<organism evidence="3 4">
    <name type="scientific">Kaistia soli DSM 19436</name>
    <dbReference type="NCBI Taxonomy" id="1122133"/>
    <lineage>
        <taxon>Bacteria</taxon>
        <taxon>Pseudomonadati</taxon>
        <taxon>Pseudomonadota</taxon>
        <taxon>Alphaproteobacteria</taxon>
        <taxon>Hyphomicrobiales</taxon>
        <taxon>Kaistiaceae</taxon>
        <taxon>Kaistia</taxon>
    </lineage>
</organism>
<dbReference type="STRING" id="1122133.SAMN02745157_1762"/>
<protein>
    <recommendedName>
        <fullName evidence="5">DUF4282 domain-containing protein</fullName>
    </recommendedName>
</protein>
<keyword evidence="2" id="KW-0472">Membrane</keyword>
<dbReference type="RefSeq" id="WP_073052276.1">
    <property type="nucleotide sequence ID" value="NZ_FQUP01000001.1"/>
</dbReference>
<evidence type="ECO:0008006" key="5">
    <source>
        <dbReference type="Google" id="ProtNLM"/>
    </source>
</evidence>
<keyword evidence="2" id="KW-1133">Transmembrane helix</keyword>
<dbReference type="OrthoDB" id="8127006at2"/>
<feature type="transmembrane region" description="Helical" evidence="2">
    <location>
        <begin position="21"/>
        <end position="46"/>
    </location>
</feature>
<feature type="compositionally biased region" description="Basic and acidic residues" evidence="1">
    <location>
        <begin position="241"/>
        <end position="251"/>
    </location>
</feature>
<accession>A0A1M4ZAF2</accession>
<dbReference type="Proteomes" id="UP000184485">
    <property type="component" value="Unassembled WGS sequence"/>
</dbReference>
<feature type="region of interest" description="Disordered" evidence="1">
    <location>
        <begin position="115"/>
        <end position="427"/>
    </location>
</feature>
<feature type="compositionally biased region" description="Basic and acidic residues" evidence="1">
    <location>
        <begin position="176"/>
        <end position="187"/>
    </location>
</feature>
<feature type="compositionally biased region" description="Basic and acidic residues" evidence="1">
    <location>
        <begin position="115"/>
        <end position="139"/>
    </location>
</feature>
<sequence length="427" mass="46184">MNSFFDVFKWDRFVAPSAMELLFWLVSAIAVLFGVWGLVSGLAMVGENALPGLILIAISIIGTLVGIIAARVACEAIVILFRVNENLMDIAERSLAPQIPAMSENDTARLDRRVAEARERAAARAEAAPERPAIDHRPVELQPTETESEARDPFAPDQGRVEPKAWDVRPTQPRANEAKPPEPKPVVEIEAVEPPVRMRETAAESRAAERRSPPIITVPDRSEPKTPPREIPGRPAGRTEPPIEHALKRLSEPSSSEAMRASLAEGLESQLSERRTRPSDVAPLPAEPRRPAVAMPVDTGDVTALPAFIATRESDQSETDDAPIALSSGLPKEKARRRNGHATEVNGAVTDAAPVVVPPEKAAVADHAGPILRAPAAKASESEREKPQGQPPQKTAAAKNRGNTRHPAKGGQTPLKRRRPRPDQDRG</sequence>
<evidence type="ECO:0000313" key="4">
    <source>
        <dbReference type="Proteomes" id="UP000184485"/>
    </source>
</evidence>
<dbReference type="AlphaFoldDB" id="A0A1M4ZAF2"/>
<dbReference type="EMBL" id="FQUP01000001">
    <property type="protein sequence ID" value="SHF15049.1"/>
    <property type="molecule type" value="Genomic_DNA"/>
</dbReference>
<evidence type="ECO:0000313" key="3">
    <source>
        <dbReference type="EMBL" id="SHF15049.1"/>
    </source>
</evidence>